<sequence length="390" mass="43619">MPVKFEWDLDPGSVDLQSCFQLDHVLNTSSGDTEAEFYLNPGISPTLPNDDIWKKFDMTDEFGFDEELDDLLEDAASVTWMSPMYNQPMTKDAREIRNHDCMWAGHCISEKHDKNNQKIQKCINLLPLKKPSSKPTEEPKVVAISTPEGTLISDGKNVCIRKNAVVAPTHARSILLPTRVVSAPVKGPQPTTNRFGKVGGLDSGGESPRPETPQSLSDNEDLNLDLPDIKTVEEFAVDTFGYNFVSDIVNNVASDSTSSNDGSDDFDLYLEGMDGEISSTKNVTESPSKVPGRKVNRTNVKQEVPVTRHYTTHSFFSDHCYHLSKNARMDNLGVQTPSDSGELTLIKYYCNMACLLCSSTVLVVLNLLWRRLLKNFHFASKAHLQRQFYF</sequence>
<dbReference type="Proteomes" id="UP001372834">
    <property type="component" value="Unassembled WGS sequence"/>
</dbReference>
<evidence type="ECO:0000256" key="1">
    <source>
        <dbReference type="SAM" id="MobiDB-lite"/>
    </source>
</evidence>
<organism evidence="2 3">
    <name type="scientific">Polyplax serrata</name>
    <name type="common">Common mouse louse</name>
    <dbReference type="NCBI Taxonomy" id="468196"/>
    <lineage>
        <taxon>Eukaryota</taxon>
        <taxon>Metazoa</taxon>
        <taxon>Ecdysozoa</taxon>
        <taxon>Arthropoda</taxon>
        <taxon>Hexapoda</taxon>
        <taxon>Insecta</taxon>
        <taxon>Pterygota</taxon>
        <taxon>Neoptera</taxon>
        <taxon>Paraneoptera</taxon>
        <taxon>Psocodea</taxon>
        <taxon>Troctomorpha</taxon>
        <taxon>Phthiraptera</taxon>
        <taxon>Anoplura</taxon>
        <taxon>Polyplacidae</taxon>
        <taxon>Polyplax</taxon>
    </lineage>
</organism>
<dbReference type="AlphaFoldDB" id="A0AAN8SEW9"/>
<name>A0AAN8SEW9_POLSC</name>
<dbReference type="EMBL" id="JAWJWE010000001">
    <property type="protein sequence ID" value="KAK6645527.1"/>
    <property type="molecule type" value="Genomic_DNA"/>
</dbReference>
<feature type="region of interest" description="Disordered" evidence="1">
    <location>
        <begin position="183"/>
        <end position="222"/>
    </location>
</feature>
<accession>A0AAN8SEW9</accession>
<evidence type="ECO:0000313" key="2">
    <source>
        <dbReference type="EMBL" id="KAK6645527.1"/>
    </source>
</evidence>
<evidence type="ECO:0000313" key="3">
    <source>
        <dbReference type="Proteomes" id="UP001372834"/>
    </source>
</evidence>
<reference evidence="2 3" key="1">
    <citation type="submission" date="2023-10" db="EMBL/GenBank/DDBJ databases">
        <title>Genomes of two closely related lineages of the louse Polyplax serrata with different host specificities.</title>
        <authorList>
            <person name="Martinu J."/>
            <person name="Tarabai H."/>
            <person name="Stefka J."/>
            <person name="Hypsa V."/>
        </authorList>
    </citation>
    <scope>NUCLEOTIDE SEQUENCE [LARGE SCALE GENOMIC DNA]</scope>
    <source>
        <strain evidence="2">HR10_N</strain>
    </source>
</reference>
<proteinExistence type="predicted"/>
<comment type="caution">
    <text evidence="2">The sequence shown here is derived from an EMBL/GenBank/DDBJ whole genome shotgun (WGS) entry which is preliminary data.</text>
</comment>
<protein>
    <submittedName>
        <fullName evidence="2">Uncharacterized protein</fullName>
    </submittedName>
</protein>
<gene>
    <name evidence="2" type="ORF">RUM43_001804</name>
</gene>